<name>A0A0F9I762_9ZZZZ</name>
<reference evidence="4" key="1">
    <citation type="journal article" date="2015" name="Nature">
        <title>Complex archaea that bridge the gap between prokaryotes and eukaryotes.</title>
        <authorList>
            <person name="Spang A."/>
            <person name="Saw J.H."/>
            <person name="Jorgensen S.L."/>
            <person name="Zaremba-Niedzwiedzka K."/>
            <person name="Martijn J."/>
            <person name="Lind A.E."/>
            <person name="van Eijk R."/>
            <person name="Schleper C."/>
            <person name="Guy L."/>
            <person name="Ettema T.J."/>
        </authorList>
    </citation>
    <scope>NUCLEOTIDE SEQUENCE</scope>
</reference>
<accession>A0A0F9I762</accession>
<keyword evidence="2" id="KW-0067">ATP-binding</keyword>
<protein>
    <recommendedName>
        <fullName evidence="3">RecA family profile 2 domain-containing protein</fullName>
    </recommendedName>
</protein>
<dbReference type="GO" id="GO:0003677">
    <property type="term" value="F:DNA binding"/>
    <property type="evidence" value="ECO:0007669"/>
    <property type="project" value="InterPro"/>
</dbReference>
<evidence type="ECO:0000259" key="3">
    <source>
        <dbReference type="PROSITE" id="PS50163"/>
    </source>
</evidence>
<dbReference type="AlphaFoldDB" id="A0A0F9I762"/>
<dbReference type="PROSITE" id="PS50163">
    <property type="entry name" value="RECA_3"/>
    <property type="match status" value="1"/>
</dbReference>
<proteinExistence type="predicted"/>
<evidence type="ECO:0000313" key="4">
    <source>
        <dbReference type="EMBL" id="KKL89645.1"/>
    </source>
</evidence>
<evidence type="ECO:0000256" key="1">
    <source>
        <dbReference type="ARBA" id="ARBA00022741"/>
    </source>
</evidence>
<feature type="non-terminal residue" evidence="4">
    <location>
        <position position="1"/>
    </location>
</feature>
<keyword evidence="1" id="KW-0547">Nucleotide-binding</keyword>
<dbReference type="EMBL" id="LAZR01020228">
    <property type="protein sequence ID" value="KKL89645.1"/>
    <property type="molecule type" value="Genomic_DNA"/>
</dbReference>
<dbReference type="GO" id="GO:0005524">
    <property type="term" value="F:ATP binding"/>
    <property type="evidence" value="ECO:0007669"/>
    <property type="project" value="UniProtKB-KW"/>
</dbReference>
<dbReference type="InterPro" id="IPR027417">
    <property type="entry name" value="P-loop_NTPase"/>
</dbReference>
<sequence>TGEIKHTIKKVQRSIGVNIRVKCTKNKVGLPFRTCDFPVLFGYGIEDVCASIDWLLANNQTERTELTQKELKSIRKDALHSKLEDIDDVREELSRHVIEGWHEIEKSFLPSKRKYR</sequence>
<dbReference type="GO" id="GO:0008094">
    <property type="term" value="F:ATP-dependent activity, acting on DNA"/>
    <property type="evidence" value="ECO:0007669"/>
    <property type="project" value="InterPro"/>
</dbReference>
<organism evidence="4">
    <name type="scientific">marine sediment metagenome</name>
    <dbReference type="NCBI Taxonomy" id="412755"/>
    <lineage>
        <taxon>unclassified sequences</taxon>
        <taxon>metagenomes</taxon>
        <taxon>ecological metagenomes</taxon>
    </lineage>
</organism>
<dbReference type="Gene3D" id="3.40.50.300">
    <property type="entry name" value="P-loop containing nucleotide triphosphate hydrolases"/>
    <property type="match status" value="1"/>
</dbReference>
<gene>
    <name evidence="4" type="ORF">LCGC14_1912580</name>
</gene>
<evidence type="ECO:0000256" key="2">
    <source>
        <dbReference type="ARBA" id="ARBA00022840"/>
    </source>
</evidence>
<comment type="caution">
    <text evidence="4">The sequence shown here is derived from an EMBL/GenBank/DDBJ whole genome shotgun (WGS) entry which is preliminary data.</text>
</comment>
<dbReference type="InterPro" id="IPR020587">
    <property type="entry name" value="RecA_monomer-monomer_interface"/>
</dbReference>
<dbReference type="GO" id="GO:0006259">
    <property type="term" value="P:DNA metabolic process"/>
    <property type="evidence" value="ECO:0007669"/>
    <property type="project" value="InterPro"/>
</dbReference>
<feature type="domain" description="RecA family profile 2" evidence="3">
    <location>
        <begin position="1"/>
        <end position="47"/>
    </location>
</feature>